<accession>A0ABU0E2Y1</accession>
<evidence type="ECO:0000313" key="1">
    <source>
        <dbReference type="EMBL" id="MDQ0361242.1"/>
    </source>
</evidence>
<dbReference type="Proteomes" id="UP001230220">
    <property type="component" value="Unassembled WGS sequence"/>
</dbReference>
<gene>
    <name evidence="1" type="ORF">J2S15_001989</name>
</gene>
<comment type="caution">
    <text evidence="1">The sequence shown here is derived from an EMBL/GenBank/DDBJ whole genome shotgun (WGS) entry which is preliminary data.</text>
</comment>
<dbReference type="RefSeq" id="WP_307407798.1">
    <property type="nucleotide sequence ID" value="NZ_JAUSUR010000003.1"/>
</dbReference>
<sequence>MIHVIEKLPYLEKTVRGNLNEDKEFFSEFVTYRLNNTAISLSRYLEKMRLEFQTYGVVGNQTYEYTNDIKNFFPIQMNIQNEMRIQLMVEEEKHYEYTEEIPILEKWEERLFSSIVCDRIHNDDISVVIEDEYHNNSRSVYELHSEIKAKSSLMIGCVHPKYLKAYPKQFFSVLVIDYANIVNSFHMKQHKSLFEIGNFVREELSSLARIVVLNVSSHQLVVSLNGKLYAATYMVKDPIHGHYLDAILAGIIKCYSEDGDIYVLLNEALSRSVGASLSSGLYVPTDKILMDIKTKIKILSLEDS</sequence>
<proteinExistence type="predicted"/>
<protein>
    <submittedName>
        <fullName evidence="1">Uncharacterized protein</fullName>
    </submittedName>
</protein>
<organism evidence="1 2">
    <name type="scientific">Breznakia pachnodae</name>
    <dbReference type="NCBI Taxonomy" id="265178"/>
    <lineage>
        <taxon>Bacteria</taxon>
        <taxon>Bacillati</taxon>
        <taxon>Bacillota</taxon>
        <taxon>Erysipelotrichia</taxon>
        <taxon>Erysipelotrichales</taxon>
        <taxon>Erysipelotrichaceae</taxon>
        <taxon>Breznakia</taxon>
    </lineage>
</organism>
<name>A0ABU0E2Y1_9FIRM</name>
<reference evidence="1 2" key="1">
    <citation type="submission" date="2023-07" db="EMBL/GenBank/DDBJ databases">
        <title>Genomic Encyclopedia of Type Strains, Phase IV (KMG-IV): sequencing the most valuable type-strain genomes for metagenomic binning, comparative biology and taxonomic classification.</title>
        <authorList>
            <person name="Goeker M."/>
        </authorList>
    </citation>
    <scope>NUCLEOTIDE SEQUENCE [LARGE SCALE GENOMIC DNA]</scope>
    <source>
        <strain evidence="1 2">DSM 16784</strain>
    </source>
</reference>
<keyword evidence="2" id="KW-1185">Reference proteome</keyword>
<dbReference type="EMBL" id="JAUSUR010000003">
    <property type="protein sequence ID" value="MDQ0361242.1"/>
    <property type="molecule type" value="Genomic_DNA"/>
</dbReference>
<evidence type="ECO:0000313" key="2">
    <source>
        <dbReference type="Proteomes" id="UP001230220"/>
    </source>
</evidence>